<dbReference type="AlphaFoldDB" id="J9FY11"/>
<organism evidence="1">
    <name type="scientific">gut metagenome</name>
    <dbReference type="NCBI Taxonomy" id="749906"/>
    <lineage>
        <taxon>unclassified sequences</taxon>
        <taxon>metagenomes</taxon>
        <taxon>organismal metagenomes</taxon>
    </lineage>
</organism>
<comment type="caution">
    <text evidence="1">The sequence shown here is derived from an EMBL/GenBank/DDBJ whole genome shotgun (WGS) entry which is preliminary data.</text>
</comment>
<name>J9FY11_9ZZZZ</name>
<reference evidence="1" key="1">
    <citation type="journal article" date="2012" name="PLoS ONE">
        <title>Gene sets for utilization of primary and secondary nutrition supplies in the distal gut of endangered iberian lynx.</title>
        <authorList>
            <person name="Alcaide M."/>
            <person name="Messina E."/>
            <person name="Richter M."/>
            <person name="Bargiela R."/>
            <person name="Peplies J."/>
            <person name="Huws S.A."/>
            <person name="Newbold C.J."/>
            <person name="Golyshin P.N."/>
            <person name="Simon M.A."/>
            <person name="Lopez G."/>
            <person name="Yakimov M.M."/>
            <person name="Ferrer M."/>
        </authorList>
    </citation>
    <scope>NUCLEOTIDE SEQUENCE</scope>
</reference>
<sequence length="44" mass="5106">MKPRTLNSFVFFTRWKAITKKSSRIVSRSCGICGKRAFRWVPAS</sequence>
<evidence type="ECO:0000313" key="1">
    <source>
        <dbReference type="EMBL" id="EJW92244.1"/>
    </source>
</evidence>
<accession>J9FY11</accession>
<gene>
    <name evidence="1" type="ORF">EVA_19650</name>
</gene>
<dbReference type="EMBL" id="AMCI01007666">
    <property type="protein sequence ID" value="EJW92244.1"/>
    <property type="molecule type" value="Genomic_DNA"/>
</dbReference>
<protein>
    <submittedName>
        <fullName evidence="1">Uncharacterized protein</fullName>
    </submittedName>
</protein>
<proteinExistence type="predicted"/>